<protein>
    <submittedName>
        <fullName evidence="2">Altered inheritance of mitochondria protein 6-like protein</fullName>
    </submittedName>
</protein>
<dbReference type="PANTHER" id="PTHR31571">
    <property type="entry name" value="ALTERED INHERITANCE OF MITOCHONDRIA PROTEIN 6"/>
    <property type="match status" value="1"/>
</dbReference>
<dbReference type="Proteomes" id="UP000076449">
    <property type="component" value="Chromosome II"/>
</dbReference>
<organism evidence="2">
    <name type="scientific">Penicillium chrysogenum</name>
    <name type="common">Penicillium notatum</name>
    <dbReference type="NCBI Taxonomy" id="5076"/>
    <lineage>
        <taxon>Eukaryota</taxon>
        <taxon>Fungi</taxon>
        <taxon>Dikarya</taxon>
        <taxon>Ascomycota</taxon>
        <taxon>Pezizomycotina</taxon>
        <taxon>Eurotiomycetes</taxon>
        <taxon>Eurotiomycetidae</taxon>
        <taxon>Eurotiales</taxon>
        <taxon>Aspergillaceae</taxon>
        <taxon>Penicillium</taxon>
        <taxon>Penicillium chrysogenum species complex</taxon>
    </lineage>
</organism>
<accession>A0A167RQV1</accession>
<name>A0A167RQV1_PENCH</name>
<feature type="compositionally biased region" description="Basic and acidic residues" evidence="1">
    <location>
        <begin position="380"/>
        <end position="396"/>
    </location>
</feature>
<feature type="region of interest" description="Disordered" evidence="1">
    <location>
        <begin position="357"/>
        <end position="396"/>
    </location>
</feature>
<gene>
    <name evidence="2" type="ORF">EN45_048460</name>
</gene>
<evidence type="ECO:0000313" key="2">
    <source>
        <dbReference type="EMBL" id="KZN86324.1"/>
    </source>
</evidence>
<evidence type="ECO:0000256" key="1">
    <source>
        <dbReference type="SAM" id="MobiDB-lite"/>
    </source>
</evidence>
<dbReference type="AlphaFoldDB" id="A0A167RQV1"/>
<proteinExistence type="predicted"/>
<dbReference type="InterPro" id="IPR051236">
    <property type="entry name" value="HAT_RTT109-like"/>
</dbReference>
<reference evidence="2" key="1">
    <citation type="journal article" date="2014" name="Genome Announc.">
        <title>Complete sequencing and chromosome-scale genome assembly of the industrial progenitor strain P2niaD18 from the penicillin producer Penicillium chrysogenum.</title>
        <authorList>
            <person name="Specht T."/>
            <person name="Dahlmann T.A."/>
            <person name="Zadra I."/>
            <person name="Kurnsteiner H."/>
            <person name="Kuck U."/>
        </authorList>
    </citation>
    <scope>NUCLEOTIDE SEQUENCE [LARGE SCALE GENOMIC DNA]</scope>
    <source>
        <strain evidence="2">P2niaD18</strain>
    </source>
</reference>
<dbReference type="EMBL" id="CM002799">
    <property type="protein sequence ID" value="KZN86324.1"/>
    <property type="molecule type" value="Genomic_DNA"/>
</dbReference>
<sequence length="396" mass="44611">MSPHCRHLEHDSIYTINLPILTFQQLALCSLIQPLMRTRPQLDRTWEISPLKLARQALSASNEKTVMEFPKEALDLESDTRFEYDPWLLDDHPLRSYPTECIPGLSRYLHEYYESIGKRRAALFRTGCLILGCLAAFQCLRLLPTNIKRILLPHTSMPHAHIHSQSGACTFSTLDTRPHALRSFLNEGCHGLRTAVWMHNGELQIGNTVAETKPENILQRLGLNPLLAGLETENDATARASLNPEMPGSFQSDLSRSFILVLDAKTPLHELYPHLVEQLDTLRQRGYLSHWDGQDVVQRPVTVMVTGEAFPGSDCVNHSYSDIFWSGLPGGRFITSDFTSDGLRHLSPLPIHSKGVDKVEGQRRNRQMISSAEKKKKKGEKPEEGAEAPAKTEEIP</sequence>
<dbReference type="PANTHER" id="PTHR31571:SF5">
    <property type="entry name" value="ALTERED INHERITANCE OF MITOCHONDRIA PROTEIN 6"/>
    <property type="match status" value="1"/>
</dbReference>